<sequence>MVNYCHSTAWYKVNLRTKEITPTRFGSRIVRYDDKTCTFTITNLTLKDSGFYYCMSILNSMTLMGNGTKVIVTDQSVPKLSILYSPDETFTSTVLLQCLVSGVVPSQVHVFWIMGQKEHTGWTESAWTNNTESATEFTRAHVSLPAEEWTQDNEIKCIVEYVGKNISKTLIKFEPPGSKQICLLLVFGCYGAAVLSMVVTIIVSVSLYRGLKNCGLSTLIGVVRRKELHKQDVRNEGFVTQN</sequence>
<name>A0A5A9NLE3_9TELE</name>
<dbReference type="Proteomes" id="UP000324632">
    <property type="component" value="Chromosome 16"/>
</dbReference>
<gene>
    <name evidence="3" type="ORF">E1301_Tti015778</name>
</gene>
<evidence type="ECO:0000313" key="4">
    <source>
        <dbReference type="Proteomes" id="UP000324632"/>
    </source>
</evidence>
<dbReference type="SUPFAM" id="SSF48726">
    <property type="entry name" value="Immunoglobulin"/>
    <property type="match status" value="2"/>
</dbReference>
<evidence type="ECO:0000256" key="1">
    <source>
        <dbReference type="SAM" id="Phobius"/>
    </source>
</evidence>
<feature type="domain" description="Ig-like" evidence="2">
    <location>
        <begin position="78"/>
        <end position="167"/>
    </location>
</feature>
<keyword evidence="4" id="KW-1185">Reference proteome</keyword>
<proteinExistence type="predicted"/>
<dbReference type="AlphaFoldDB" id="A0A5A9NLE3"/>
<evidence type="ECO:0000259" key="2">
    <source>
        <dbReference type="PROSITE" id="PS50835"/>
    </source>
</evidence>
<dbReference type="CDD" id="cd00099">
    <property type="entry name" value="IgV"/>
    <property type="match status" value="1"/>
</dbReference>
<keyword evidence="1" id="KW-0812">Transmembrane</keyword>
<feature type="transmembrane region" description="Helical" evidence="1">
    <location>
        <begin position="183"/>
        <end position="208"/>
    </location>
</feature>
<keyword evidence="1" id="KW-0472">Membrane</keyword>
<dbReference type="InterPro" id="IPR003597">
    <property type="entry name" value="Ig_C1-set"/>
</dbReference>
<dbReference type="InterPro" id="IPR013783">
    <property type="entry name" value="Ig-like_fold"/>
</dbReference>
<dbReference type="Gene3D" id="2.60.40.10">
    <property type="entry name" value="Immunoglobulins"/>
    <property type="match status" value="2"/>
</dbReference>
<dbReference type="PROSITE" id="PS50835">
    <property type="entry name" value="IG_LIKE"/>
    <property type="match status" value="1"/>
</dbReference>
<dbReference type="InterPro" id="IPR007110">
    <property type="entry name" value="Ig-like_dom"/>
</dbReference>
<evidence type="ECO:0000313" key="3">
    <source>
        <dbReference type="EMBL" id="KAA0710550.1"/>
    </source>
</evidence>
<organism evidence="3 4">
    <name type="scientific">Triplophysa tibetana</name>
    <dbReference type="NCBI Taxonomy" id="1572043"/>
    <lineage>
        <taxon>Eukaryota</taxon>
        <taxon>Metazoa</taxon>
        <taxon>Chordata</taxon>
        <taxon>Craniata</taxon>
        <taxon>Vertebrata</taxon>
        <taxon>Euteleostomi</taxon>
        <taxon>Actinopterygii</taxon>
        <taxon>Neopterygii</taxon>
        <taxon>Teleostei</taxon>
        <taxon>Ostariophysi</taxon>
        <taxon>Cypriniformes</taxon>
        <taxon>Nemacheilidae</taxon>
        <taxon>Triplophysa</taxon>
    </lineage>
</organism>
<dbReference type="EMBL" id="SOYY01000016">
    <property type="protein sequence ID" value="KAA0710550.1"/>
    <property type="molecule type" value="Genomic_DNA"/>
</dbReference>
<keyword evidence="1" id="KW-1133">Transmembrane helix</keyword>
<dbReference type="InterPro" id="IPR036179">
    <property type="entry name" value="Ig-like_dom_sf"/>
</dbReference>
<comment type="caution">
    <text evidence="3">The sequence shown here is derived from an EMBL/GenBank/DDBJ whole genome shotgun (WGS) entry which is preliminary data.</text>
</comment>
<accession>A0A5A9NLE3</accession>
<protein>
    <recommendedName>
        <fullName evidence="2">Ig-like domain-containing protein</fullName>
    </recommendedName>
</protein>
<reference evidence="3 4" key="1">
    <citation type="journal article" date="2019" name="Mol. Ecol. Resour.">
        <title>Chromosome-level genome assembly of Triplophysa tibetana, a fish adapted to the harsh high-altitude environment of the Tibetan Plateau.</title>
        <authorList>
            <person name="Yang X."/>
            <person name="Liu H."/>
            <person name="Ma Z."/>
            <person name="Zou Y."/>
            <person name="Zou M."/>
            <person name="Mao Y."/>
            <person name="Li X."/>
            <person name="Wang H."/>
            <person name="Chen T."/>
            <person name="Wang W."/>
            <person name="Yang R."/>
        </authorList>
    </citation>
    <scope>NUCLEOTIDE SEQUENCE [LARGE SCALE GENOMIC DNA]</scope>
    <source>
        <strain evidence="3">TTIB1903HZAU</strain>
        <tissue evidence="3">Muscle</tissue>
    </source>
</reference>
<dbReference type="CDD" id="cd00098">
    <property type="entry name" value="IgC1"/>
    <property type="match status" value="1"/>
</dbReference>
<dbReference type="Pfam" id="PF07654">
    <property type="entry name" value="C1-set"/>
    <property type="match status" value="1"/>
</dbReference>